<dbReference type="RefSeq" id="WP_152824485.1">
    <property type="nucleotide sequence ID" value="NZ_WHUT02000002.1"/>
</dbReference>
<dbReference type="PANTHER" id="PTHR10272:SF0">
    <property type="entry name" value="PLATELET-ACTIVATING FACTOR ACETYLHYDROLASE"/>
    <property type="match status" value="1"/>
</dbReference>
<feature type="signal peptide" evidence="4">
    <location>
        <begin position="1"/>
        <end position="20"/>
    </location>
</feature>
<proteinExistence type="predicted"/>
<evidence type="ECO:0000256" key="2">
    <source>
        <dbReference type="ARBA" id="ARBA00022963"/>
    </source>
</evidence>
<keyword evidence="2" id="KW-0442">Lipid degradation</keyword>
<dbReference type="GO" id="GO:0003847">
    <property type="term" value="F:1-alkyl-2-acetylglycerophosphocholine esterase activity"/>
    <property type="evidence" value="ECO:0007669"/>
    <property type="project" value="TreeGrafter"/>
</dbReference>
<dbReference type="EMBL" id="WHUT02000002">
    <property type="protein sequence ID" value="NUB43427.1"/>
    <property type="molecule type" value="Genomic_DNA"/>
</dbReference>
<evidence type="ECO:0000256" key="1">
    <source>
        <dbReference type="ARBA" id="ARBA00022801"/>
    </source>
</evidence>
<protein>
    <submittedName>
        <fullName evidence="5">Dienelactone hydrolase</fullName>
    </submittedName>
</protein>
<evidence type="ECO:0000256" key="4">
    <source>
        <dbReference type="SAM" id="SignalP"/>
    </source>
</evidence>
<comment type="caution">
    <text evidence="5">The sequence shown here is derived from an EMBL/GenBank/DDBJ whole genome shotgun (WGS) entry which is preliminary data.</text>
</comment>
<dbReference type="AlphaFoldDB" id="A0A8X8GZL9"/>
<evidence type="ECO:0000313" key="6">
    <source>
        <dbReference type="Proteomes" id="UP000484076"/>
    </source>
</evidence>
<accession>A0A8X8GZL9</accession>
<dbReference type="PANTHER" id="PTHR10272">
    <property type="entry name" value="PLATELET-ACTIVATING FACTOR ACETYLHYDROLASE"/>
    <property type="match status" value="1"/>
</dbReference>
<dbReference type="Gene3D" id="3.40.50.1820">
    <property type="entry name" value="alpha/beta hydrolase"/>
    <property type="match status" value="1"/>
</dbReference>
<gene>
    <name evidence="5" type="ORF">GEU84_003450</name>
</gene>
<evidence type="ECO:0000313" key="5">
    <source>
        <dbReference type="EMBL" id="NUB43427.1"/>
    </source>
</evidence>
<evidence type="ECO:0000256" key="3">
    <source>
        <dbReference type="ARBA" id="ARBA00023098"/>
    </source>
</evidence>
<dbReference type="SUPFAM" id="SSF53474">
    <property type="entry name" value="alpha/beta-Hydrolases"/>
    <property type="match status" value="1"/>
</dbReference>
<organism evidence="5 6">
    <name type="scientific">Fertoeibacter niger</name>
    <dbReference type="NCBI Taxonomy" id="2656921"/>
    <lineage>
        <taxon>Bacteria</taxon>
        <taxon>Pseudomonadati</taxon>
        <taxon>Pseudomonadota</taxon>
        <taxon>Alphaproteobacteria</taxon>
        <taxon>Rhodobacterales</taxon>
        <taxon>Paracoccaceae</taxon>
        <taxon>Fertoeibacter</taxon>
    </lineage>
</organism>
<name>A0A8X8GZL9_9RHOB</name>
<keyword evidence="3" id="KW-0443">Lipid metabolism</keyword>
<sequence>MTRITLATLALGLAATAASAQTAIDRTRPDAPALAAFGPYGVGVREMVFTRPDQINVAHATADDLPRYDRRLTVEIWYPAAEGAEPGIAYRTLLRDGVTPVALVGRATRDAAPSDSGPFPLVVLSHGYPGNRFLLSHLGENLASKGYVVASIDHPDSTYDDQTAFGSTLYNRPRDQTFVVEQMAGLADALPDMAGVVDAGNTAVIGYSMGGYGALILGGAGVTEAAVALDYAPPQRLLAEHLAGSASHAALPDPRIKAIIAIGPWGRNTGFWDAGGLAGVQTPLMLIAGSVDDVSQYPAIRQIFAETTGTTRHLLTFTNANHNAAAPIPAPLEGWKVSETLGWAPFDQYADPVWDTLRMNNIAQHFATAFLDLHLKGMADRADYLNLVPDAAEGVWSMAEDGTQQADHSYWRGFQNRTAVGLLFETLPAE</sequence>
<keyword evidence="4" id="KW-0732">Signal</keyword>
<keyword evidence="6" id="KW-1185">Reference proteome</keyword>
<dbReference type="Pfam" id="PF03403">
    <property type="entry name" value="PAF-AH_p_II"/>
    <property type="match status" value="1"/>
</dbReference>
<dbReference type="Proteomes" id="UP000484076">
    <property type="component" value="Unassembled WGS sequence"/>
</dbReference>
<dbReference type="GO" id="GO:0016042">
    <property type="term" value="P:lipid catabolic process"/>
    <property type="evidence" value="ECO:0007669"/>
    <property type="project" value="UniProtKB-KW"/>
</dbReference>
<reference evidence="5" key="1">
    <citation type="submission" date="2020-05" db="EMBL/GenBank/DDBJ databases">
        <title>Fertoebacter nigrum gen. nov., sp. nov., a new member of the family Rhodobacteraceae.</title>
        <authorList>
            <person name="Szuroczki S."/>
            <person name="Abbaszade G."/>
            <person name="Buni D."/>
            <person name="Schumann P."/>
            <person name="Toth E."/>
        </authorList>
    </citation>
    <scope>NUCLEOTIDE SEQUENCE</scope>
    <source>
        <strain evidence="5">RG-N-1a</strain>
    </source>
</reference>
<dbReference type="InterPro" id="IPR029058">
    <property type="entry name" value="AB_hydrolase_fold"/>
</dbReference>
<keyword evidence="1 5" id="KW-0378">Hydrolase</keyword>
<feature type="chain" id="PRO_5036465805" evidence="4">
    <location>
        <begin position="21"/>
        <end position="430"/>
    </location>
</feature>